<evidence type="ECO:0000313" key="2">
    <source>
        <dbReference type="Proteomes" id="UP000636709"/>
    </source>
</evidence>
<keyword evidence="2" id="KW-1185">Reference proteome</keyword>
<organism evidence="1 2">
    <name type="scientific">Digitaria exilis</name>
    <dbReference type="NCBI Taxonomy" id="1010633"/>
    <lineage>
        <taxon>Eukaryota</taxon>
        <taxon>Viridiplantae</taxon>
        <taxon>Streptophyta</taxon>
        <taxon>Embryophyta</taxon>
        <taxon>Tracheophyta</taxon>
        <taxon>Spermatophyta</taxon>
        <taxon>Magnoliopsida</taxon>
        <taxon>Liliopsida</taxon>
        <taxon>Poales</taxon>
        <taxon>Poaceae</taxon>
        <taxon>PACMAD clade</taxon>
        <taxon>Panicoideae</taxon>
        <taxon>Panicodae</taxon>
        <taxon>Paniceae</taxon>
        <taxon>Anthephorinae</taxon>
        <taxon>Digitaria</taxon>
    </lineage>
</organism>
<dbReference type="Proteomes" id="UP000636709">
    <property type="component" value="Unassembled WGS sequence"/>
</dbReference>
<evidence type="ECO:0000313" key="1">
    <source>
        <dbReference type="EMBL" id="KAF8686806.1"/>
    </source>
</evidence>
<dbReference type="EMBL" id="JACEFO010002060">
    <property type="protein sequence ID" value="KAF8686806.1"/>
    <property type="molecule type" value="Genomic_DNA"/>
</dbReference>
<sequence>MRGHSKEVKRRKAAILIYYGTVWNLWKEMDRRIFQAVTSPTDRIVALDGSSSCGS</sequence>
<comment type="caution">
    <text evidence="1">The sequence shown here is derived from an EMBL/GenBank/DDBJ whole genome shotgun (WGS) entry which is preliminary data.</text>
</comment>
<reference evidence="1" key="1">
    <citation type="submission" date="2020-07" db="EMBL/GenBank/DDBJ databases">
        <title>Genome sequence and genetic diversity analysis of an under-domesticated orphan crop, white fonio (Digitaria exilis).</title>
        <authorList>
            <person name="Bennetzen J.L."/>
            <person name="Chen S."/>
            <person name="Ma X."/>
            <person name="Wang X."/>
            <person name="Yssel A.E.J."/>
            <person name="Chaluvadi S.R."/>
            <person name="Johnson M."/>
            <person name="Gangashetty P."/>
            <person name="Hamidou F."/>
            <person name="Sanogo M.D."/>
            <person name="Zwaenepoel A."/>
            <person name="Wallace J."/>
            <person name="Van De Peer Y."/>
            <person name="Van Deynze A."/>
        </authorList>
    </citation>
    <scope>NUCLEOTIDE SEQUENCE</scope>
    <source>
        <tissue evidence="1">Leaves</tissue>
    </source>
</reference>
<dbReference type="AlphaFoldDB" id="A0A835B473"/>
<accession>A0A835B473</accession>
<protein>
    <submittedName>
        <fullName evidence="1">Uncharacterized protein</fullName>
    </submittedName>
</protein>
<proteinExistence type="predicted"/>
<name>A0A835B473_9POAL</name>
<gene>
    <name evidence="1" type="ORF">HU200_043416</name>
</gene>